<feature type="compositionally biased region" description="Acidic residues" evidence="6">
    <location>
        <begin position="268"/>
        <end position="280"/>
    </location>
</feature>
<dbReference type="AlphaFoldDB" id="A0A317XQ88"/>
<proteinExistence type="predicted"/>
<dbReference type="InParanoid" id="A0A317XQ88"/>
<keyword evidence="1 5" id="KW-0489">Methyltransferase</keyword>
<dbReference type="SUPFAM" id="SSF82282">
    <property type="entry name" value="Homocysteine S-methyltransferase"/>
    <property type="match status" value="1"/>
</dbReference>
<feature type="region of interest" description="Disordered" evidence="6">
    <location>
        <begin position="254"/>
        <end position="280"/>
    </location>
</feature>
<feature type="binding site" evidence="5">
    <location>
        <position position="423"/>
    </location>
    <ligand>
        <name>Zn(2+)</name>
        <dbReference type="ChEBI" id="CHEBI:29105"/>
    </ligand>
</feature>
<dbReference type="InterPro" id="IPR036589">
    <property type="entry name" value="HCY_dom_sf"/>
</dbReference>
<comment type="cofactor">
    <cofactor evidence="5">
        <name>Zn(2+)</name>
        <dbReference type="ChEBI" id="CHEBI:29105"/>
    </cofactor>
</comment>
<protein>
    <submittedName>
        <fullName evidence="8">Homocysteine S-methyltransferase</fullName>
    </submittedName>
</protein>
<dbReference type="InterPro" id="IPR003726">
    <property type="entry name" value="HCY_dom"/>
</dbReference>
<keyword evidence="9" id="KW-1185">Reference proteome</keyword>
<sequence length="440" mass="48105">MTVDQTQLELLLDENRIGILDGGLATYLEDGLDFDLSKGPLWSARLLDEKEDDVSNGKGCKGIHDAHLHYLQAGAGIVGTATYQASLESFARAQYAESSAKPLMTRAVEIASQALDEYASSQESRGTSSSTSISSAKPLISLSLGPYGGMLSNGAEYTGDYRKTYLPESDLERQRQPTLEEMTAFHQRRIEAFLSHPSWSSVGILALETVPRADEALAFRLALENISNEYEQKGKQLDKKPVYIAFAFQNDKRLPWPPIESESTNSKDEDEEMEELDEDGDAADEEMNWLIDIVAGTRVQGVESKWPLAGVGINCTKPYLLAKLVERMSTSLATLNQSTETGGAALQDARQTAGMERPLLFLYPDGGLLYDAVKKVWITPSCASQPAASDNSAMSWASNLMKLARDTASRYPVWRGVFVGGCCKSGTDEIRALCQCRAAP</sequence>
<dbReference type="GO" id="GO:0032259">
    <property type="term" value="P:methylation"/>
    <property type="evidence" value="ECO:0007669"/>
    <property type="project" value="UniProtKB-KW"/>
</dbReference>
<keyword evidence="2 5" id="KW-0808">Transferase</keyword>
<dbReference type="GO" id="GO:0009086">
    <property type="term" value="P:methionine biosynthetic process"/>
    <property type="evidence" value="ECO:0007669"/>
    <property type="project" value="TreeGrafter"/>
</dbReference>
<dbReference type="PROSITE" id="PS50970">
    <property type="entry name" value="HCY"/>
    <property type="match status" value="1"/>
</dbReference>
<dbReference type="PANTHER" id="PTHR46015:SF1">
    <property type="entry name" value="HOMOCYSTEINE S-METHYLTRANSFERASE-LIKE ISOFORM 1"/>
    <property type="match status" value="1"/>
</dbReference>
<evidence type="ECO:0000256" key="2">
    <source>
        <dbReference type="ARBA" id="ARBA00022679"/>
    </source>
</evidence>
<dbReference type="Gene3D" id="3.20.20.330">
    <property type="entry name" value="Homocysteine-binding-like domain"/>
    <property type="match status" value="1"/>
</dbReference>
<dbReference type="GO" id="GO:0033528">
    <property type="term" value="P:S-methylmethionine cycle"/>
    <property type="evidence" value="ECO:0007669"/>
    <property type="project" value="TreeGrafter"/>
</dbReference>
<dbReference type="Pfam" id="PF02574">
    <property type="entry name" value="S-methyl_trans"/>
    <property type="match status" value="1"/>
</dbReference>
<evidence type="ECO:0000256" key="5">
    <source>
        <dbReference type="PROSITE-ProRule" id="PRU00333"/>
    </source>
</evidence>
<dbReference type="EMBL" id="KZ819192">
    <property type="protein sequence ID" value="PWZ00476.1"/>
    <property type="molecule type" value="Genomic_DNA"/>
</dbReference>
<dbReference type="PANTHER" id="PTHR46015">
    <property type="entry name" value="ZGC:172121"/>
    <property type="match status" value="1"/>
</dbReference>
<dbReference type="GO" id="GO:0046872">
    <property type="term" value="F:metal ion binding"/>
    <property type="evidence" value="ECO:0007669"/>
    <property type="project" value="UniProtKB-KW"/>
</dbReference>
<dbReference type="InterPro" id="IPR051486">
    <property type="entry name" value="Hcy_S-methyltransferase"/>
</dbReference>
<name>A0A317XQ88_9BASI</name>
<feature type="binding site" evidence="5">
    <location>
        <position position="422"/>
    </location>
    <ligand>
        <name>Zn(2+)</name>
        <dbReference type="ChEBI" id="CHEBI:29105"/>
    </ligand>
</feature>
<dbReference type="GO" id="GO:0008898">
    <property type="term" value="F:S-adenosylmethionine-homocysteine S-methyltransferase activity"/>
    <property type="evidence" value="ECO:0007669"/>
    <property type="project" value="TreeGrafter"/>
</dbReference>
<feature type="domain" description="Hcy-binding" evidence="7">
    <location>
        <begin position="6"/>
        <end position="437"/>
    </location>
</feature>
<feature type="binding site" evidence="5">
    <location>
        <position position="315"/>
    </location>
    <ligand>
        <name>Zn(2+)</name>
        <dbReference type="ChEBI" id="CHEBI:29105"/>
    </ligand>
</feature>
<evidence type="ECO:0000256" key="3">
    <source>
        <dbReference type="ARBA" id="ARBA00022723"/>
    </source>
</evidence>
<dbReference type="Proteomes" id="UP000246740">
    <property type="component" value="Unassembled WGS sequence"/>
</dbReference>
<accession>A0A317XQ88</accession>
<organism evidence="8 9">
    <name type="scientific">Testicularia cyperi</name>
    <dbReference type="NCBI Taxonomy" id="1882483"/>
    <lineage>
        <taxon>Eukaryota</taxon>
        <taxon>Fungi</taxon>
        <taxon>Dikarya</taxon>
        <taxon>Basidiomycota</taxon>
        <taxon>Ustilaginomycotina</taxon>
        <taxon>Ustilaginomycetes</taxon>
        <taxon>Ustilaginales</taxon>
        <taxon>Anthracoideaceae</taxon>
        <taxon>Testicularia</taxon>
    </lineage>
</organism>
<reference evidence="8 9" key="1">
    <citation type="journal article" date="2018" name="Mol. Biol. Evol.">
        <title>Broad Genomic Sampling Reveals a Smut Pathogenic Ancestry of the Fungal Clade Ustilaginomycotina.</title>
        <authorList>
            <person name="Kijpornyongpan T."/>
            <person name="Mondo S.J."/>
            <person name="Barry K."/>
            <person name="Sandor L."/>
            <person name="Lee J."/>
            <person name="Lipzen A."/>
            <person name="Pangilinan J."/>
            <person name="LaButti K."/>
            <person name="Hainaut M."/>
            <person name="Henrissat B."/>
            <person name="Grigoriev I.V."/>
            <person name="Spatafora J.W."/>
            <person name="Aime M.C."/>
        </authorList>
    </citation>
    <scope>NUCLEOTIDE SEQUENCE [LARGE SCALE GENOMIC DNA]</scope>
    <source>
        <strain evidence="8 9">MCA 3645</strain>
    </source>
</reference>
<gene>
    <name evidence="8" type="ORF">BCV70DRAFT_96206</name>
</gene>
<keyword evidence="4 5" id="KW-0862">Zinc</keyword>
<keyword evidence="3 5" id="KW-0479">Metal-binding</keyword>
<evidence type="ECO:0000259" key="7">
    <source>
        <dbReference type="PROSITE" id="PS50970"/>
    </source>
</evidence>
<dbReference type="OrthoDB" id="261426at2759"/>
<evidence type="ECO:0000256" key="1">
    <source>
        <dbReference type="ARBA" id="ARBA00022603"/>
    </source>
</evidence>
<dbReference type="STRING" id="1882483.A0A317XQ88"/>
<evidence type="ECO:0000313" key="9">
    <source>
        <dbReference type="Proteomes" id="UP000246740"/>
    </source>
</evidence>
<evidence type="ECO:0000256" key="4">
    <source>
        <dbReference type="ARBA" id="ARBA00022833"/>
    </source>
</evidence>
<evidence type="ECO:0000256" key="6">
    <source>
        <dbReference type="SAM" id="MobiDB-lite"/>
    </source>
</evidence>
<evidence type="ECO:0000313" key="8">
    <source>
        <dbReference type="EMBL" id="PWZ00476.1"/>
    </source>
</evidence>